<proteinExistence type="predicted"/>
<evidence type="ECO:0000313" key="2">
    <source>
        <dbReference type="EMBL" id="KHJ81649.1"/>
    </source>
</evidence>
<evidence type="ECO:0000256" key="1">
    <source>
        <dbReference type="SAM" id="Phobius"/>
    </source>
</evidence>
<feature type="non-terminal residue" evidence="2">
    <location>
        <position position="1"/>
    </location>
</feature>
<organism evidence="2 3">
    <name type="scientific">Oesophagostomum dentatum</name>
    <name type="common">Nodular worm</name>
    <dbReference type="NCBI Taxonomy" id="61180"/>
    <lineage>
        <taxon>Eukaryota</taxon>
        <taxon>Metazoa</taxon>
        <taxon>Ecdysozoa</taxon>
        <taxon>Nematoda</taxon>
        <taxon>Chromadorea</taxon>
        <taxon>Rhabditida</taxon>
        <taxon>Rhabditina</taxon>
        <taxon>Rhabditomorpha</taxon>
        <taxon>Strongyloidea</taxon>
        <taxon>Strongylidae</taxon>
        <taxon>Oesophagostomum</taxon>
    </lineage>
</organism>
<keyword evidence="1" id="KW-0812">Transmembrane</keyword>
<gene>
    <name evidence="2" type="ORF">OESDEN_18663</name>
</gene>
<keyword evidence="1" id="KW-0472">Membrane</keyword>
<dbReference type="Proteomes" id="UP000053660">
    <property type="component" value="Unassembled WGS sequence"/>
</dbReference>
<accession>A0A0B1S9S1</accession>
<keyword evidence="3" id="KW-1185">Reference proteome</keyword>
<feature type="transmembrane region" description="Helical" evidence="1">
    <location>
        <begin position="12"/>
        <end position="30"/>
    </location>
</feature>
<sequence>LVFRSRRQATIVITLVGASLLTGVLVYLYYKKKISDEAIRRQARQSRTRARISDRECTRQMAETYIVMIFLC</sequence>
<dbReference type="AlphaFoldDB" id="A0A0B1S9S1"/>
<dbReference type="EMBL" id="KN587236">
    <property type="protein sequence ID" value="KHJ81649.1"/>
    <property type="molecule type" value="Genomic_DNA"/>
</dbReference>
<reference evidence="2 3" key="1">
    <citation type="submission" date="2014-03" db="EMBL/GenBank/DDBJ databases">
        <title>Draft genome of the hookworm Oesophagostomum dentatum.</title>
        <authorList>
            <person name="Mitreva M."/>
        </authorList>
    </citation>
    <scope>NUCLEOTIDE SEQUENCE [LARGE SCALE GENOMIC DNA]</scope>
    <source>
        <strain evidence="2 3">OD-Hann</strain>
    </source>
</reference>
<name>A0A0B1S9S1_OESDE</name>
<keyword evidence="1" id="KW-1133">Transmembrane helix</keyword>
<protein>
    <submittedName>
        <fullName evidence="2">Uncharacterized protein</fullName>
    </submittedName>
</protein>
<evidence type="ECO:0000313" key="3">
    <source>
        <dbReference type="Proteomes" id="UP000053660"/>
    </source>
</evidence>